<protein>
    <submittedName>
        <fullName evidence="3">IS30 family transposase</fullName>
    </submittedName>
</protein>
<keyword evidence="4" id="KW-1185">Reference proteome</keyword>
<dbReference type="NCBIfam" id="NF033577">
    <property type="entry name" value="transpos_IS481"/>
    <property type="match status" value="1"/>
</dbReference>
<dbReference type="Gene3D" id="3.30.420.10">
    <property type="entry name" value="Ribonuclease H-like superfamily/Ribonuclease H"/>
    <property type="match status" value="1"/>
</dbReference>
<dbReference type="PANTHER" id="PTHR35004">
    <property type="entry name" value="TRANSPOSASE RV3428C-RELATED"/>
    <property type="match status" value="1"/>
</dbReference>
<evidence type="ECO:0000313" key="4">
    <source>
        <dbReference type="Proteomes" id="UP000295705"/>
    </source>
</evidence>
<dbReference type="RefSeq" id="WP_133830266.1">
    <property type="nucleotide sequence ID" value="NZ_SNYO01000023.1"/>
</dbReference>
<dbReference type="AlphaFoldDB" id="A0A4V3D6Y6"/>
<comment type="caution">
    <text evidence="3">The sequence shown here is derived from an EMBL/GenBank/DDBJ whole genome shotgun (WGS) entry which is preliminary data.</text>
</comment>
<dbReference type="OrthoDB" id="3565217at2"/>
<dbReference type="InterPro" id="IPR047656">
    <property type="entry name" value="IS481-like_transpos"/>
</dbReference>
<dbReference type="InterPro" id="IPR055247">
    <property type="entry name" value="InsJ-like_HTH"/>
</dbReference>
<dbReference type="EMBL" id="SNYO01000023">
    <property type="protein sequence ID" value="TDQ45717.1"/>
    <property type="molecule type" value="Genomic_DNA"/>
</dbReference>
<sequence length="316" mass="35478">MPHRNARLTVHARLLIVERHEAGWPQARIAEQLGVSRGTVKKWIDRYDAEGLAGLEDRSSRPHTSPNRIDPQVEAQVLELRGDSHRGAVFLAGELGLVASTVGRILRRHQVPALASVDPITGEPVRRRRGGPRYERARPGELLHVDVKKLGRVPDGGGWRVHGRSEAVRGRGNGYDYLHVAIDDHTRIAYIEALPDERQQTCAQFLHRAASWFHTRGVTIERVLTDNALAYRRGRTWAAVCVGLGIRRRFIQPGCPWTNGKAERLNRTLLDEFAYARAWTSNGERLAALDNWVTNYNTRRAHSALGGRPPITRLAS</sequence>
<name>A0A4V3D6Y6_9PSEU</name>
<evidence type="ECO:0000313" key="3">
    <source>
        <dbReference type="EMBL" id="TDQ45717.1"/>
    </source>
</evidence>
<evidence type="ECO:0000259" key="1">
    <source>
        <dbReference type="PROSITE" id="PS50943"/>
    </source>
</evidence>
<dbReference type="InterPro" id="IPR001584">
    <property type="entry name" value="Integrase_cat-core"/>
</dbReference>
<dbReference type="PROSITE" id="PS50994">
    <property type="entry name" value="INTEGRASE"/>
    <property type="match status" value="1"/>
</dbReference>
<dbReference type="InterPro" id="IPR009057">
    <property type="entry name" value="Homeodomain-like_sf"/>
</dbReference>
<dbReference type="InterPro" id="IPR036397">
    <property type="entry name" value="RNaseH_sf"/>
</dbReference>
<dbReference type="Gene3D" id="1.10.10.10">
    <property type="entry name" value="Winged helix-like DNA-binding domain superfamily/Winged helix DNA-binding domain"/>
    <property type="match status" value="1"/>
</dbReference>
<dbReference type="Proteomes" id="UP000295705">
    <property type="component" value="Unassembled WGS sequence"/>
</dbReference>
<dbReference type="InterPro" id="IPR012337">
    <property type="entry name" value="RNaseH-like_sf"/>
</dbReference>
<dbReference type="InterPro" id="IPR001387">
    <property type="entry name" value="Cro/C1-type_HTH"/>
</dbReference>
<feature type="domain" description="Integrase catalytic" evidence="2">
    <location>
        <begin position="150"/>
        <end position="316"/>
    </location>
</feature>
<organism evidence="3 4">
    <name type="scientific">Actinomycetospora succinea</name>
    <dbReference type="NCBI Taxonomy" id="663603"/>
    <lineage>
        <taxon>Bacteria</taxon>
        <taxon>Bacillati</taxon>
        <taxon>Actinomycetota</taxon>
        <taxon>Actinomycetes</taxon>
        <taxon>Pseudonocardiales</taxon>
        <taxon>Pseudonocardiaceae</taxon>
        <taxon>Actinomycetospora</taxon>
    </lineage>
</organism>
<dbReference type="PROSITE" id="PS50943">
    <property type="entry name" value="HTH_CROC1"/>
    <property type="match status" value="1"/>
</dbReference>
<feature type="domain" description="HTH cro/C1-type" evidence="1">
    <location>
        <begin position="15"/>
        <end position="43"/>
    </location>
</feature>
<dbReference type="GO" id="GO:0015074">
    <property type="term" value="P:DNA integration"/>
    <property type="evidence" value="ECO:0007669"/>
    <property type="project" value="InterPro"/>
</dbReference>
<dbReference type="Pfam" id="PF13683">
    <property type="entry name" value="rve_3"/>
    <property type="match status" value="1"/>
</dbReference>
<accession>A0A4V3D6Y6</accession>
<dbReference type="SUPFAM" id="SSF53098">
    <property type="entry name" value="Ribonuclease H-like"/>
    <property type="match status" value="1"/>
</dbReference>
<dbReference type="Pfam" id="PF13518">
    <property type="entry name" value="HTH_28"/>
    <property type="match status" value="1"/>
</dbReference>
<dbReference type="InterPro" id="IPR036388">
    <property type="entry name" value="WH-like_DNA-bd_sf"/>
</dbReference>
<reference evidence="3 4" key="1">
    <citation type="submission" date="2019-03" db="EMBL/GenBank/DDBJ databases">
        <title>Genomic Encyclopedia of Type Strains, Phase IV (KMG-IV): sequencing the most valuable type-strain genomes for metagenomic binning, comparative biology and taxonomic classification.</title>
        <authorList>
            <person name="Goeker M."/>
        </authorList>
    </citation>
    <scope>NUCLEOTIDE SEQUENCE [LARGE SCALE GENOMIC DNA]</scope>
    <source>
        <strain evidence="3 4">DSM 45775</strain>
    </source>
</reference>
<gene>
    <name evidence="3" type="ORF">EV188_1231</name>
</gene>
<dbReference type="PANTHER" id="PTHR35004:SF7">
    <property type="entry name" value="INTEGRASE PROTEIN"/>
    <property type="match status" value="1"/>
</dbReference>
<dbReference type="GO" id="GO:0003676">
    <property type="term" value="F:nucleic acid binding"/>
    <property type="evidence" value="ECO:0007669"/>
    <property type="project" value="InterPro"/>
</dbReference>
<proteinExistence type="predicted"/>
<evidence type="ECO:0000259" key="2">
    <source>
        <dbReference type="PROSITE" id="PS50994"/>
    </source>
</evidence>
<dbReference type="SUPFAM" id="SSF46689">
    <property type="entry name" value="Homeodomain-like"/>
    <property type="match status" value="1"/>
</dbReference>